<evidence type="ECO:0000256" key="5">
    <source>
        <dbReference type="ARBA" id="ARBA00023136"/>
    </source>
</evidence>
<feature type="transmembrane region" description="Helical" evidence="7">
    <location>
        <begin position="127"/>
        <end position="146"/>
    </location>
</feature>
<comment type="subcellular location">
    <subcellularLocation>
        <location evidence="1">Membrane</location>
        <topology evidence="1">Multi-pass membrane protein</topology>
    </subcellularLocation>
</comment>
<dbReference type="InterPro" id="IPR000620">
    <property type="entry name" value="EamA_dom"/>
</dbReference>
<dbReference type="InterPro" id="IPR037185">
    <property type="entry name" value="EmrE-like"/>
</dbReference>
<accession>A0A8J3GMK3</accession>
<dbReference type="Pfam" id="PF00892">
    <property type="entry name" value="EamA"/>
    <property type="match status" value="2"/>
</dbReference>
<dbReference type="EMBL" id="BNAI01000001">
    <property type="protein sequence ID" value="GHF04368.1"/>
    <property type="molecule type" value="Genomic_DNA"/>
</dbReference>
<feature type="compositionally biased region" description="Basic and acidic residues" evidence="6">
    <location>
        <begin position="306"/>
        <end position="322"/>
    </location>
</feature>
<evidence type="ECO:0000259" key="8">
    <source>
        <dbReference type="Pfam" id="PF00892"/>
    </source>
</evidence>
<evidence type="ECO:0000313" key="9">
    <source>
        <dbReference type="EMBL" id="GHF04368.1"/>
    </source>
</evidence>
<comment type="caution">
    <text evidence="9">The sequence shown here is derived from an EMBL/GenBank/DDBJ whole genome shotgun (WGS) entry which is preliminary data.</text>
</comment>
<gene>
    <name evidence="9" type="ORF">GCM10011600_00910</name>
</gene>
<feature type="transmembrane region" description="Helical" evidence="7">
    <location>
        <begin position="98"/>
        <end position="120"/>
    </location>
</feature>
<sequence length="332" mass="34131">MTSTRVSTGLVIGVLASVAFGTSGALAKPLMEAGWSPAAAVTVRAGLAGILLVPFALAALRGKWDAVWRARWRILGMALIGVAGTQLVYFAAIQRIPVSSGLLIEYLAPLLLVAGVAVATRRMPRPIVLIGSVVAIAGLVLIIGPVGGGDALGYLLAGVAAVGCALYYVIAARPAHGLPPVAFAAFGLLLGSLSLGIVGLAGLVPFEIVLTEVSALGGVVPWWMPLSILAATTAIGYAFSITASQRLGSRLMSFVGMLEVVFASLFAWLLLGEGLGVFQLLGGVLILAGIACVRSEKQPDPTLGNERLHPRDVDEPPSDRELGTATEPVATR</sequence>
<feature type="transmembrane region" description="Helical" evidence="7">
    <location>
        <begin position="222"/>
        <end position="239"/>
    </location>
</feature>
<keyword evidence="4 7" id="KW-1133">Transmembrane helix</keyword>
<evidence type="ECO:0000256" key="6">
    <source>
        <dbReference type="SAM" id="MobiDB-lite"/>
    </source>
</evidence>
<keyword evidence="5 7" id="KW-0472">Membrane</keyword>
<proteinExistence type="inferred from homology"/>
<feature type="domain" description="EamA" evidence="8">
    <location>
        <begin position="8"/>
        <end position="143"/>
    </location>
</feature>
<name>A0A8J3GMK3_9MICO</name>
<feature type="transmembrane region" description="Helical" evidence="7">
    <location>
        <begin position="277"/>
        <end position="293"/>
    </location>
</feature>
<dbReference type="AlphaFoldDB" id="A0A8J3GMK3"/>
<keyword evidence="3 7" id="KW-0812">Transmembrane</keyword>
<feature type="transmembrane region" description="Helical" evidence="7">
    <location>
        <begin position="37"/>
        <end position="60"/>
    </location>
</feature>
<keyword evidence="10" id="KW-1185">Reference proteome</keyword>
<evidence type="ECO:0000256" key="4">
    <source>
        <dbReference type="ARBA" id="ARBA00022989"/>
    </source>
</evidence>
<dbReference type="RefSeq" id="WP_191281429.1">
    <property type="nucleotide sequence ID" value="NZ_BNAI01000001.1"/>
</dbReference>
<feature type="domain" description="EamA" evidence="8">
    <location>
        <begin position="152"/>
        <end position="293"/>
    </location>
</feature>
<comment type="similarity">
    <text evidence="2">Belongs to the EamA transporter family.</text>
</comment>
<feature type="transmembrane region" description="Helical" evidence="7">
    <location>
        <begin position="72"/>
        <end position="92"/>
    </location>
</feature>
<dbReference type="SUPFAM" id="SSF103481">
    <property type="entry name" value="Multidrug resistance efflux transporter EmrE"/>
    <property type="match status" value="2"/>
</dbReference>
<evidence type="ECO:0000256" key="2">
    <source>
        <dbReference type="ARBA" id="ARBA00007362"/>
    </source>
</evidence>
<dbReference type="InterPro" id="IPR050638">
    <property type="entry name" value="AA-Vitamin_Transporters"/>
</dbReference>
<evidence type="ECO:0000256" key="3">
    <source>
        <dbReference type="ARBA" id="ARBA00022692"/>
    </source>
</evidence>
<organism evidence="9 10">
    <name type="scientific">Pseudolysinimonas yzui</name>
    <dbReference type="NCBI Taxonomy" id="2708254"/>
    <lineage>
        <taxon>Bacteria</taxon>
        <taxon>Bacillati</taxon>
        <taxon>Actinomycetota</taxon>
        <taxon>Actinomycetes</taxon>
        <taxon>Micrococcales</taxon>
        <taxon>Microbacteriaceae</taxon>
        <taxon>Pseudolysinimonas</taxon>
    </lineage>
</organism>
<feature type="transmembrane region" description="Helical" evidence="7">
    <location>
        <begin position="182"/>
        <end position="202"/>
    </location>
</feature>
<reference evidence="9" key="2">
    <citation type="submission" date="2020-09" db="EMBL/GenBank/DDBJ databases">
        <authorList>
            <person name="Sun Q."/>
            <person name="Zhou Y."/>
        </authorList>
    </citation>
    <scope>NUCLEOTIDE SEQUENCE</scope>
    <source>
        <strain evidence="9">CGMCC 1.16548</strain>
    </source>
</reference>
<protein>
    <submittedName>
        <fullName evidence="9">Membrane protein</fullName>
    </submittedName>
</protein>
<dbReference type="GO" id="GO:0016020">
    <property type="term" value="C:membrane"/>
    <property type="evidence" value="ECO:0007669"/>
    <property type="project" value="UniProtKB-SubCell"/>
</dbReference>
<feature type="transmembrane region" description="Helical" evidence="7">
    <location>
        <begin position="251"/>
        <end position="271"/>
    </location>
</feature>
<evidence type="ECO:0000256" key="7">
    <source>
        <dbReference type="SAM" id="Phobius"/>
    </source>
</evidence>
<feature type="region of interest" description="Disordered" evidence="6">
    <location>
        <begin position="298"/>
        <end position="332"/>
    </location>
</feature>
<dbReference type="Proteomes" id="UP000617531">
    <property type="component" value="Unassembled WGS sequence"/>
</dbReference>
<evidence type="ECO:0000313" key="10">
    <source>
        <dbReference type="Proteomes" id="UP000617531"/>
    </source>
</evidence>
<feature type="transmembrane region" description="Helical" evidence="7">
    <location>
        <begin position="152"/>
        <end position="170"/>
    </location>
</feature>
<dbReference type="PANTHER" id="PTHR32322:SF2">
    <property type="entry name" value="EAMA DOMAIN-CONTAINING PROTEIN"/>
    <property type="match status" value="1"/>
</dbReference>
<evidence type="ECO:0000256" key="1">
    <source>
        <dbReference type="ARBA" id="ARBA00004141"/>
    </source>
</evidence>
<dbReference type="PANTHER" id="PTHR32322">
    <property type="entry name" value="INNER MEMBRANE TRANSPORTER"/>
    <property type="match status" value="1"/>
</dbReference>
<reference evidence="9" key="1">
    <citation type="journal article" date="2014" name="Int. J. Syst. Evol. Microbiol.">
        <title>Complete genome sequence of Corynebacterium casei LMG S-19264T (=DSM 44701T), isolated from a smear-ripened cheese.</title>
        <authorList>
            <consortium name="US DOE Joint Genome Institute (JGI-PGF)"/>
            <person name="Walter F."/>
            <person name="Albersmeier A."/>
            <person name="Kalinowski J."/>
            <person name="Ruckert C."/>
        </authorList>
    </citation>
    <scope>NUCLEOTIDE SEQUENCE</scope>
    <source>
        <strain evidence="9">CGMCC 1.16548</strain>
    </source>
</reference>